<dbReference type="InterPro" id="IPR000858">
    <property type="entry name" value="S_locus_glycoprot_dom"/>
</dbReference>
<sequence>MRGLTFFLFCFTTLLILFSQVSISTDTLTVSQSLQTNQTLLSPSAIFELGFFSYTNSTWYLAIWYKTIHDKDKTVVWVANRDTPLESSIGFLKIGNKGNLVIINQSQKPVWSTNLINHYNNNNPVLQLLDSGNLVLREANEKEPTKVLWQSFDYPTDTLLPGMKLGWNLDTGMEKHITSWRLTSQDPSSGDFSFKLDYRGLPEIFLWNRNQRIYRSGPWNGERFSGVPEMQPITDSIKFTFFVDQHEVYYTFSIGNQSLFSRLSVSSVGELQRLTWIQSRQVWNKFWYAPKDQCDHYRECGPYGVCDTNASPVCQCIKGFHPRNQQAWNLRDGSDGCVRNTELKCGNDAFLHMSNLKLPETTSVFVNRTMTLVQCGDLCLRNCSCTAYANIEITNGGSGCVMWGGDLFDVRRYPAGGQDLYVRLAASDLDGLGIEGGSHRTSDTVKAVCIIVGIAAFILLALGFFISWKKRKLPCILKGKTKHKGNSQ</sequence>
<dbReference type="AlphaFoldDB" id="A0A371HB49"/>
<dbReference type="GO" id="GO:0016301">
    <property type="term" value="F:kinase activity"/>
    <property type="evidence" value="ECO:0007669"/>
    <property type="project" value="UniProtKB-KW"/>
</dbReference>
<organism evidence="9 10">
    <name type="scientific">Mucuna pruriens</name>
    <name type="common">Velvet bean</name>
    <name type="synonym">Dolichos pruriens</name>
    <dbReference type="NCBI Taxonomy" id="157652"/>
    <lineage>
        <taxon>Eukaryota</taxon>
        <taxon>Viridiplantae</taxon>
        <taxon>Streptophyta</taxon>
        <taxon>Embryophyta</taxon>
        <taxon>Tracheophyta</taxon>
        <taxon>Spermatophyta</taxon>
        <taxon>Magnoliopsida</taxon>
        <taxon>eudicotyledons</taxon>
        <taxon>Gunneridae</taxon>
        <taxon>Pentapetalae</taxon>
        <taxon>rosids</taxon>
        <taxon>fabids</taxon>
        <taxon>Fabales</taxon>
        <taxon>Fabaceae</taxon>
        <taxon>Papilionoideae</taxon>
        <taxon>50 kb inversion clade</taxon>
        <taxon>NPAAA clade</taxon>
        <taxon>indigoferoid/millettioid clade</taxon>
        <taxon>Phaseoleae</taxon>
        <taxon>Mucuna</taxon>
    </lineage>
</organism>
<accession>A0A371HB49</accession>
<dbReference type="STRING" id="157652.A0A371HB49"/>
<keyword evidence="2 6" id="KW-0732">Signal</keyword>
<dbReference type="PIRSF" id="PIRSF002686">
    <property type="entry name" value="SLG"/>
    <property type="match status" value="1"/>
</dbReference>
<gene>
    <name evidence="9" type="primary">SD18</name>
    <name evidence="9" type="ORF">CR513_16904</name>
</gene>
<dbReference type="PANTHER" id="PTHR32444">
    <property type="entry name" value="BULB-TYPE LECTIN DOMAIN-CONTAINING PROTEIN"/>
    <property type="match status" value="1"/>
</dbReference>
<evidence type="ECO:0000259" key="7">
    <source>
        <dbReference type="PROSITE" id="PS50927"/>
    </source>
</evidence>
<dbReference type="InterPro" id="IPR035446">
    <property type="entry name" value="SLSG/EP1"/>
</dbReference>
<evidence type="ECO:0000256" key="3">
    <source>
        <dbReference type="ARBA" id="ARBA00023157"/>
    </source>
</evidence>
<evidence type="ECO:0000256" key="2">
    <source>
        <dbReference type="ARBA" id="ARBA00022729"/>
    </source>
</evidence>
<dbReference type="PANTHER" id="PTHR32444:SF89">
    <property type="entry name" value="S GLYCOPROTEIN"/>
    <property type="match status" value="1"/>
</dbReference>
<dbReference type="GO" id="GO:0048544">
    <property type="term" value="P:recognition of pollen"/>
    <property type="evidence" value="ECO:0007669"/>
    <property type="project" value="InterPro"/>
</dbReference>
<dbReference type="OrthoDB" id="785331at2759"/>
<evidence type="ECO:0000256" key="1">
    <source>
        <dbReference type="ARBA" id="ARBA00003061"/>
    </source>
</evidence>
<dbReference type="PROSITE" id="PS50927">
    <property type="entry name" value="BULB_LECTIN"/>
    <property type="match status" value="1"/>
</dbReference>
<feature type="non-terminal residue" evidence="9">
    <location>
        <position position="1"/>
    </location>
</feature>
<comment type="function">
    <text evidence="1">Involved in sporophytic self-incompatibility system (the inability of flowering plants to achieve self-fertilization).</text>
</comment>
<protein>
    <submittedName>
        <fullName evidence="9">Receptor-like serine/threonine-protein kinase SD1-8</fullName>
    </submittedName>
</protein>
<feature type="signal peptide" evidence="6">
    <location>
        <begin position="1"/>
        <end position="23"/>
    </location>
</feature>
<keyword evidence="5" id="KW-0472">Membrane</keyword>
<dbReference type="SMART" id="SM00473">
    <property type="entry name" value="PAN_AP"/>
    <property type="match status" value="1"/>
</dbReference>
<feature type="transmembrane region" description="Helical" evidence="5">
    <location>
        <begin position="450"/>
        <end position="468"/>
    </location>
</feature>
<dbReference type="CDD" id="cd00028">
    <property type="entry name" value="B_lectin"/>
    <property type="match status" value="1"/>
</dbReference>
<name>A0A371HB49_MUCPR</name>
<dbReference type="Pfam" id="PF08276">
    <property type="entry name" value="PAN_2"/>
    <property type="match status" value="1"/>
</dbReference>
<dbReference type="InterPro" id="IPR001480">
    <property type="entry name" value="Bulb-type_lectin_dom"/>
</dbReference>
<feature type="chain" id="PRO_5016704275" evidence="6">
    <location>
        <begin position="24"/>
        <end position="488"/>
    </location>
</feature>
<dbReference type="Gene3D" id="2.90.10.10">
    <property type="entry name" value="Bulb-type lectin domain"/>
    <property type="match status" value="1"/>
</dbReference>
<dbReference type="Pfam" id="PF00954">
    <property type="entry name" value="S_locus_glycop"/>
    <property type="match status" value="1"/>
</dbReference>
<evidence type="ECO:0000313" key="10">
    <source>
        <dbReference type="Proteomes" id="UP000257109"/>
    </source>
</evidence>
<proteinExistence type="predicted"/>
<dbReference type="CDD" id="cd01098">
    <property type="entry name" value="PAN_AP_plant"/>
    <property type="match status" value="1"/>
</dbReference>
<keyword evidence="5" id="KW-1133">Transmembrane helix</keyword>
<keyword evidence="4" id="KW-0325">Glycoprotein</keyword>
<reference evidence="9" key="1">
    <citation type="submission" date="2018-05" db="EMBL/GenBank/DDBJ databases">
        <title>Draft genome of Mucuna pruriens seed.</title>
        <authorList>
            <person name="Nnadi N.E."/>
            <person name="Vos R."/>
            <person name="Hasami M.H."/>
            <person name="Devisetty U.K."/>
            <person name="Aguiy J.C."/>
        </authorList>
    </citation>
    <scope>NUCLEOTIDE SEQUENCE [LARGE SCALE GENOMIC DNA]</scope>
    <source>
        <strain evidence="9">JCA_2017</strain>
    </source>
</reference>
<dbReference type="Proteomes" id="UP000257109">
    <property type="component" value="Unassembled WGS sequence"/>
</dbReference>
<dbReference type="SUPFAM" id="SSF51110">
    <property type="entry name" value="alpha-D-mannose-specific plant lectins"/>
    <property type="match status" value="1"/>
</dbReference>
<feature type="domain" description="Apple" evidence="8">
    <location>
        <begin position="345"/>
        <end position="425"/>
    </location>
</feature>
<evidence type="ECO:0000259" key="8">
    <source>
        <dbReference type="PROSITE" id="PS50948"/>
    </source>
</evidence>
<keyword evidence="10" id="KW-1185">Reference proteome</keyword>
<keyword evidence="5" id="KW-0812">Transmembrane</keyword>
<evidence type="ECO:0000256" key="4">
    <source>
        <dbReference type="ARBA" id="ARBA00023180"/>
    </source>
</evidence>
<dbReference type="Pfam" id="PF01453">
    <property type="entry name" value="B_lectin"/>
    <property type="match status" value="1"/>
</dbReference>
<evidence type="ECO:0000313" key="9">
    <source>
        <dbReference type="EMBL" id="RDX99974.1"/>
    </source>
</evidence>
<dbReference type="EMBL" id="QJKJ01003100">
    <property type="protein sequence ID" value="RDX99974.1"/>
    <property type="molecule type" value="Genomic_DNA"/>
</dbReference>
<comment type="caution">
    <text evidence="9">The sequence shown here is derived from an EMBL/GenBank/DDBJ whole genome shotgun (WGS) entry which is preliminary data.</text>
</comment>
<keyword evidence="3" id="KW-1015">Disulfide bond</keyword>
<dbReference type="InterPro" id="IPR036426">
    <property type="entry name" value="Bulb-type_lectin_dom_sf"/>
</dbReference>
<dbReference type="PROSITE" id="PS50948">
    <property type="entry name" value="PAN"/>
    <property type="match status" value="1"/>
</dbReference>
<dbReference type="InterPro" id="IPR003609">
    <property type="entry name" value="Pan_app"/>
</dbReference>
<evidence type="ECO:0000256" key="6">
    <source>
        <dbReference type="SAM" id="SignalP"/>
    </source>
</evidence>
<dbReference type="SMART" id="SM00108">
    <property type="entry name" value="B_lectin"/>
    <property type="match status" value="1"/>
</dbReference>
<feature type="domain" description="Bulb-type lectin" evidence="7">
    <location>
        <begin position="25"/>
        <end position="149"/>
    </location>
</feature>
<dbReference type="FunFam" id="2.90.10.10:FF:000029">
    <property type="entry name" value="G-type lectin S-receptor-like serine/threonine-protein kinase"/>
    <property type="match status" value="1"/>
</dbReference>
<evidence type="ECO:0000256" key="5">
    <source>
        <dbReference type="SAM" id="Phobius"/>
    </source>
</evidence>